<dbReference type="EMBL" id="CH445331">
    <property type="protein sequence ID" value="EAT87572.1"/>
    <property type="molecule type" value="Genomic_DNA"/>
</dbReference>
<evidence type="ECO:0000313" key="2">
    <source>
        <dbReference type="EMBL" id="EAT87572.1"/>
    </source>
</evidence>
<reference evidence="3" key="1">
    <citation type="journal article" date="2007" name="Plant Cell">
        <title>Dothideomycete-plant interactions illuminated by genome sequencing and EST analysis of the wheat pathogen Stagonospora nodorum.</title>
        <authorList>
            <person name="Hane J.K."/>
            <person name="Lowe R.G."/>
            <person name="Solomon P.S."/>
            <person name="Tan K.C."/>
            <person name="Schoch C.L."/>
            <person name="Spatafora J.W."/>
            <person name="Crous P.W."/>
            <person name="Kodira C."/>
            <person name="Birren B.W."/>
            <person name="Galagan J.E."/>
            <person name="Torriani S.F."/>
            <person name="McDonald B.A."/>
            <person name="Oliver R.P."/>
        </authorList>
    </citation>
    <scope>NUCLEOTIDE SEQUENCE [LARGE SCALE GENOMIC DNA]</scope>
    <source>
        <strain evidence="3">SN15 / ATCC MYA-4574 / FGSC 10173</strain>
    </source>
</reference>
<dbReference type="InParanoid" id="Q0UST3"/>
<dbReference type="KEGG" id="pno:SNOG_05181"/>
<dbReference type="HOGENOM" id="CLU_1627682_0_0_1"/>
<dbReference type="GeneID" id="5972465"/>
<protein>
    <submittedName>
        <fullName evidence="2">Uncharacterized protein</fullName>
    </submittedName>
</protein>
<feature type="compositionally biased region" description="Polar residues" evidence="1">
    <location>
        <begin position="146"/>
        <end position="163"/>
    </location>
</feature>
<feature type="region of interest" description="Disordered" evidence="1">
    <location>
        <begin position="144"/>
        <end position="163"/>
    </location>
</feature>
<evidence type="ECO:0000313" key="3">
    <source>
        <dbReference type="Proteomes" id="UP000001055"/>
    </source>
</evidence>
<dbReference type="AlphaFoldDB" id="Q0UST3"/>
<dbReference type="RefSeq" id="XP_001795590.1">
    <property type="nucleotide sequence ID" value="XM_001795538.1"/>
</dbReference>
<gene>
    <name evidence="2" type="ORF">SNOG_05181</name>
</gene>
<accession>Q0UST3</accession>
<dbReference type="Proteomes" id="UP000001055">
    <property type="component" value="Unassembled WGS sequence"/>
</dbReference>
<proteinExistence type="predicted"/>
<feature type="region of interest" description="Disordered" evidence="1">
    <location>
        <begin position="38"/>
        <end position="71"/>
    </location>
</feature>
<sequence>MAHSPWPMAHGPCLSPLRPGHALAAVPTYAADDLRRQSQHRNVHQEAGGRRQHSGLHDQCAQSSPADTDTDTCRDTARAATATVSCAASTFLRARVCTRGFAAARGDKGAHSLFVSVPRALCLLHDADSCPVCIALPKRRRGITTAPRTGQAPSPSSLHQRHS</sequence>
<name>Q0UST3_PHANO</name>
<evidence type="ECO:0000256" key="1">
    <source>
        <dbReference type="SAM" id="MobiDB-lite"/>
    </source>
</evidence>
<organism evidence="2 3">
    <name type="scientific">Phaeosphaeria nodorum (strain SN15 / ATCC MYA-4574 / FGSC 10173)</name>
    <name type="common">Glume blotch fungus</name>
    <name type="synonym">Parastagonospora nodorum</name>
    <dbReference type="NCBI Taxonomy" id="321614"/>
    <lineage>
        <taxon>Eukaryota</taxon>
        <taxon>Fungi</taxon>
        <taxon>Dikarya</taxon>
        <taxon>Ascomycota</taxon>
        <taxon>Pezizomycotina</taxon>
        <taxon>Dothideomycetes</taxon>
        <taxon>Pleosporomycetidae</taxon>
        <taxon>Pleosporales</taxon>
        <taxon>Pleosporineae</taxon>
        <taxon>Phaeosphaeriaceae</taxon>
        <taxon>Parastagonospora</taxon>
    </lineage>
</organism>